<dbReference type="FunFam" id="2.60.40.60:FF:000019">
    <property type="entry name" value="Cadherin 2"/>
    <property type="match status" value="1"/>
</dbReference>
<evidence type="ECO:0000256" key="16">
    <source>
        <dbReference type="SAM" id="Phobius"/>
    </source>
</evidence>
<evidence type="ECO:0000256" key="6">
    <source>
        <dbReference type="ARBA" id="ARBA00022737"/>
    </source>
</evidence>
<dbReference type="GO" id="GO:0045296">
    <property type="term" value="F:cadherin binding"/>
    <property type="evidence" value="ECO:0007669"/>
    <property type="project" value="TreeGrafter"/>
</dbReference>
<evidence type="ECO:0000256" key="14">
    <source>
        <dbReference type="RuleBase" id="RU003318"/>
    </source>
</evidence>
<dbReference type="PANTHER" id="PTHR24027:SF78">
    <property type="entry name" value="CADHERIN-LIKE PROTEIN 26"/>
    <property type="match status" value="1"/>
</dbReference>
<dbReference type="GO" id="GO:0016477">
    <property type="term" value="P:cell migration"/>
    <property type="evidence" value="ECO:0007669"/>
    <property type="project" value="TreeGrafter"/>
</dbReference>
<dbReference type="Pfam" id="PF00028">
    <property type="entry name" value="Cadherin"/>
    <property type="match status" value="4"/>
</dbReference>
<evidence type="ECO:0000256" key="17">
    <source>
        <dbReference type="SAM" id="SignalP"/>
    </source>
</evidence>
<dbReference type="InterPro" id="IPR027397">
    <property type="entry name" value="Catenin-bd_sf"/>
</dbReference>
<keyword evidence="4 14" id="KW-0812">Transmembrane</keyword>
<evidence type="ECO:0000256" key="8">
    <source>
        <dbReference type="ARBA" id="ARBA00022889"/>
    </source>
</evidence>
<dbReference type="GO" id="GO:0030057">
    <property type="term" value="C:desmosome"/>
    <property type="evidence" value="ECO:0007669"/>
    <property type="project" value="UniProtKB-SubCell"/>
</dbReference>
<dbReference type="GO" id="GO:0044331">
    <property type="term" value="P:cell-cell adhesion mediated by cadherin"/>
    <property type="evidence" value="ECO:0007669"/>
    <property type="project" value="TreeGrafter"/>
</dbReference>
<evidence type="ECO:0000256" key="9">
    <source>
        <dbReference type="ARBA" id="ARBA00022949"/>
    </source>
</evidence>
<comment type="function">
    <text evidence="15">A component of desmosome cell-cell junctions which are required for positive regulation of cellular adhesion. Involved in the interaction of plaque proteins and intermediate filaments mediating cell-cell adhesion.</text>
</comment>
<dbReference type="InterPro" id="IPR009122">
    <property type="entry name" value="Desmosomal_cadherin"/>
</dbReference>
<evidence type="ECO:0000256" key="15">
    <source>
        <dbReference type="RuleBase" id="RU004358"/>
    </source>
</evidence>
<evidence type="ECO:0000256" key="4">
    <source>
        <dbReference type="ARBA" id="ARBA00022692"/>
    </source>
</evidence>
<keyword evidence="17" id="KW-0732">Signal</keyword>
<dbReference type="PRINTS" id="PR01820">
    <property type="entry name" value="DESMOCOLLIN"/>
</dbReference>
<dbReference type="GO" id="GO:0016339">
    <property type="term" value="P:calcium-dependent cell-cell adhesion via plasma membrane cell adhesion molecules"/>
    <property type="evidence" value="ECO:0007669"/>
    <property type="project" value="TreeGrafter"/>
</dbReference>
<protein>
    <recommendedName>
        <fullName evidence="18">Cadherin domain-containing protein</fullName>
    </recommendedName>
</protein>
<evidence type="ECO:0000256" key="11">
    <source>
        <dbReference type="ARBA" id="ARBA00023136"/>
    </source>
</evidence>
<keyword evidence="11 16" id="KW-0472">Membrane</keyword>
<dbReference type="PRINTS" id="PR01818">
    <property type="entry name" value="DESMOCADHERN"/>
</dbReference>
<feature type="transmembrane region" description="Helical" evidence="16">
    <location>
        <begin position="628"/>
        <end position="654"/>
    </location>
</feature>
<dbReference type="PRINTS" id="PR00205">
    <property type="entry name" value="CADHERIN"/>
</dbReference>
<dbReference type="InterPro" id="IPR020894">
    <property type="entry name" value="Cadherin_CS"/>
</dbReference>
<dbReference type="PROSITE" id="PS00232">
    <property type="entry name" value="CADHERIN_1"/>
    <property type="match status" value="2"/>
</dbReference>
<evidence type="ECO:0000256" key="7">
    <source>
        <dbReference type="ARBA" id="ARBA00022837"/>
    </source>
</evidence>
<feature type="domain" description="Cadherin" evidence="18">
    <location>
        <begin position="417"/>
        <end position="522"/>
    </location>
</feature>
<dbReference type="PROSITE" id="PS50268">
    <property type="entry name" value="CADHERIN_2"/>
    <property type="match status" value="4"/>
</dbReference>
<dbReference type="SUPFAM" id="SSF49313">
    <property type="entry name" value="Cadherin-like"/>
    <property type="match status" value="5"/>
</dbReference>
<proteinExistence type="predicted"/>
<dbReference type="InterPro" id="IPR002126">
    <property type="entry name" value="Cadherin-like_dom"/>
</dbReference>
<gene>
    <name evidence="19" type="ORF">COCON_G00069310</name>
</gene>
<keyword evidence="7 13" id="KW-0106">Calcium</keyword>
<accession>A0A9Q1DSZ9</accession>
<dbReference type="GO" id="GO:0034332">
    <property type="term" value="P:adherens junction organization"/>
    <property type="evidence" value="ECO:0007669"/>
    <property type="project" value="TreeGrafter"/>
</dbReference>
<dbReference type="Pfam" id="PF01049">
    <property type="entry name" value="CADH_Y-type_LIR"/>
    <property type="match status" value="1"/>
</dbReference>
<evidence type="ECO:0000256" key="12">
    <source>
        <dbReference type="ARBA" id="ARBA00023180"/>
    </source>
</evidence>
<dbReference type="GO" id="GO:0055113">
    <property type="term" value="P:epiboly involved in gastrulation with mouth forming second"/>
    <property type="evidence" value="ECO:0007669"/>
    <property type="project" value="UniProtKB-ARBA"/>
</dbReference>
<dbReference type="FunFam" id="2.60.40.60:FF:000011">
    <property type="entry name" value="Cadherin 1"/>
    <property type="match status" value="1"/>
</dbReference>
<keyword evidence="12" id="KW-0325">Glycoprotein</keyword>
<feature type="signal peptide" evidence="17">
    <location>
        <begin position="1"/>
        <end position="21"/>
    </location>
</feature>
<keyword evidence="10 16" id="KW-1133">Transmembrane helix</keyword>
<evidence type="ECO:0000256" key="5">
    <source>
        <dbReference type="ARBA" id="ARBA00022723"/>
    </source>
</evidence>
<dbReference type="InterPro" id="IPR039808">
    <property type="entry name" value="Cadherin"/>
</dbReference>
<feature type="domain" description="Cadherin" evidence="18">
    <location>
        <begin position="88"/>
        <end position="196"/>
    </location>
</feature>
<dbReference type="Gene3D" id="2.60.40.60">
    <property type="entry name" value="Cadherins"/>
    <property type="match status" value="5"/>
</dbReference>
<feature type="domain" description="Cadherin" evidence="18">
    <location>
        <begin position="196"/>
        <end position="303"/>
    </location>
</feature>
<dbReference type="SMART" id="SM00112">
    <property type="entry name" value="CA"/>
    <property type="match status" value="4"/>
</dbReference>
<evidence type="ECO:0000259" key="18">
    <source>
        <dbReference type="PROSITE" id="PS50268"/>
    </source>
</evidence>
<reference evidence="19" key="1">
    <citation type="journal article" date="2023" name="Science">
        <title>Genome structures resolve the early diversification of teleost fishes.</title>
        <authorList>
            <person name="Parey E."/>
            <person name="Louis A."/>
            <person name="Montfort J."/>
            <person name="Bouchez O."/>
            <person name="Roques C."/>
            <person name="Iampietro C."/>
            <person name="Lluch J."/>
            <person name="Castinel A."/>
            <person name="Donnadieu C."/>
            <person name="Desvignes T."/>
            <person name="Floi Bucao C."/>
            <person name="Jouanno E."/>
            <person name="Wen M."/>
            <person name="Mejri S."/>
            <person name="Dirks R."/>
            <person name="Jansen H."/>
            <person name="Henkel C."/>
            <person name="Chen W.J."/>
            <person name="Zahm M."/>
            <person name="Cabau C."/>
            <person name="Klopp C."/>
            <person name="Thompson A.W."/>
            <person name="Robinson-Rechavi M."/>
            <person name="Braasch I."/>
            <person name="Lecointre G."/>
            <person name="Bobe J."/>
            <person name="Postlethwait J.H."/>
            <person name="Berthelot C."/>
            <person name="Roest Crollius H."/>
            <person name="Guiguen Y."/>
        </authorList>
    </citation>
    <scope>NUCLEOTIDE SEQUENCE</scope>
    <source>
        <strain evidence="19">Concon-B</strain>
    </source>
</reference>
<keyword evidence="9" id="KW-0965">Cell junction</keyword>
<dbReference type="CDD" id="cd11304">
    <property type="entry name" value="Cadherin_repeat"/>
    <property type="match status" value="4"/>
</dbReference>
<dbReference type="InterPro" id="IPR015919">
    <property type="entry name" value="Cadherin-like_sf"/>
</dbReference>
<dbReference type="GO" id="GO:0060027">
    <property type="term" value="P:convergent extension involved in gastrulation"/>
    <property type="evidence" value="ECO:0007669"/>
    <property type="project" value="UniProtKB-ARBA"/>
</dbReference>
<dbReference type="GO" id="GO:0008013">
    <property type="term" value="F:beta-catenin binding"/>
    <property type="evidence" value="ECO:0007669"/>
    <property type="project" value="TreeGrafter"/>
</dbReference>
<dbReference type="Proteomes" id="UP001152803">
    <property type="component" value="Unassembled WGS sequence"/>
</dbReference>
<organism evidence="19 20">
    <name type="scientific">Conger conger</name>
    <name type="common">Conger eel</name>
    <name type="synonym">Muraena conger</name>
    <dbReference type="NCBI Taxonomy" id="82655"/>
    <lineage>
        <taxon>Eukaryota</taxon>
        <taxon>Metazoa</taxon>
        <taxon>Chordata</taxon>
        <taxon>Craniata</taxon>
        <taxon>Vertebrata</taxon>
        <taxon>Euteleostomi</taxon>
        <taxon>Actinopterygii</taxon>
        <taxon>Neopterygii</taxon>
        <taxon>Teleostei</taxon>
        <taxon>Anguilliformes</taxon>
        <taxon>Congridae</taxon>
        <taxon>Conger</taxon>
    </lineage>
</organism>
<evidence type="ECO:0000256" key="3">
    <source>
        <dbReference type="ARBA" id="ARBA00022475"/>
    </source>
</evidence>
<evidence type="ECO:0000256" key="1">
    <source>
        <dbReference type="ARBA" id="ARBA00004251"/>
    </source>
</evidence>
<dbReference type="GO" id="GO:0016342">
    <property type="term" value="C:catenin complex"/>
    <property type="evidence" value="ECO:0007669"/>
    <property type="project" value="TreeGrafter"/>
</dbReference>
<dbReference type="EMBL" id="JAFJMO010000004">
    <property type="protein sequence ID" value="KAJ8279865.1"/>
    <property type="molecule type" value="Genomic_DNA"/>
</dbReference>
<dbReference type="AlphaFoldDB" id="A0A9Q1DSZ9"/>
<dbReference type="GO" id="GO:0000902">
    <property type="term" value="P:cell morphogenesis"/>
    <property type="evidence" value="ECO:0007669"/>
    <property type="project" value="TreeGrafter"/>
</dbReference>
<keyword evidence="20" id="KW-1185">Reference proteome</keyword>
<dbReference type="Gene3D" id="4.10.900.10">
    <property type="entry name" value="TCF3-CBD (Catenin binding domain)"/>
    <property type="match status" value="1"/>
</dbReference>
<evidence type="ECO:0000256" key="2">
    <source>
        <dbReference type="ARBA" id="ARBA00004568"/>
    </source>
</evidence>
<evidence type="ECO:0000256" key="13">
    <source>
        <dbReference type="PROSITE-ProRule" id="PRU00043"/>
    </source>
</evidence>
<dbReference type="FunFam" id="2.60.40.60:FF:000027">
    <property type="entry name" value="Cadherin 2"/>
    <property type="match status" value="1"/>
</dbReference>
<comment type="subcellular location">
    <subcellularLocation>
        <location evidence="2">Cell junction</location>
        <location evidence="2">Desmosome</location>
    </subcellularLocation>
    <subcellularLocation>
        <location evidence="1 14">Cell membrane</location>
        <topology evidence="1 14">Single-pass type I membrane protein</topology>
    </subcellularLocation>
</comment>
<feature type="domain" description="Cadherin" evidence="18">
    <location>
        <begin position="304"/>
        <end position="421"/>
    </location>
</feature>
<evidence type="ECO:0000313" key="20">
    <source>
        <dbReference type="Proteomes" id="UP001152803"/>
    </source>
</evidence>
<dbReference type="InterPro" id="IPR000233">
    <property type="entry name" value="Cadherin_Y-type_LIR"/>
</dbReference>
<evidence type="ECO:0000313" key="19">
    <source>
        <dbReference type="EMBL" id="KAJ8279865.1"/>
    </source>
</evidence>
<dbReference type="PANTHER" id="PTHR24027">
    <property type="entry name" value="CADHERIN-23"/>
    <property type="match status" value="1"/>
</dbReference>
<dbReference type="OrthoDB" id="6079678at2759"/>
<keyword evidence="3" id="KW-1003">Cell membrane</keyword>
<dbReference type="GO" id="GO:0007156">
    <property type="term" value="P:homophilic cell adhesion via plasma membrane adhesion molecules"/>
    <property type="evidence" value="ECO:0007669"/>
    <property type="project" value="InterPro"/>
</dbReference>
<evidence type="ECO:0000256" key="10">
    <source>
        <dbReference type="ARBA" id="ARBA00022989"/>
    </source>
</evidence>
<keyword evidence="8 14" id="KW-0130">Cell adhesion</keyword>
<dbReference type="FunFam" id="2.60.40.60:FF:000068">
    <property type="entry name" value="Desmoglein 1"/>
    <property type="match status" value="1"/>
</dbReference>
<name>A0A9Q1DSZ9_CONCO</name>
<dbReference type="FunFam" id="2.60.40.60:FF:000031">
    <property type="entry name" value="Cadherin 3"/>
    <property type="match status" value="1"/>
</dbReference>
<dbReference type="GO" id="GO:0005509">
    <property type="term" value="F:calcium ion binding"/>
    <property type="evidence" value="ECO:0007669"/>
    <property type="project" value="UniProtKB-UniRule"/>
</dbReference>
<sequence length="864" mass="93879">MAGGFFFLRSFLCVVLSGSAGSCIRHSIQAESPELAGAGSYLSKGSVAQTDLTGSSALIQDRNEKLRADETLSLQASEHKVLRRTKRRWSPLPFNIKENEPPPFPREVELIGSDSSANYSVYYQISGPGVTEPPVGLFTVDPDTGMLSMHRTVNREDHHQFVFIARVYDRRTKEETDRPLPITVNVQDINDNPPVLSGSLSISMPERSSAGTRVGKINVTDTDEPGTLHTKVRFTLLDGTDLFRINPETGEVYTKTNSLDREVQDTYLLTVELQDMDGASDGLSTTGTVTIILTDINDNPPTFREKKHTATVKENTADVLVLRIPVDDKDLEKTPNWNAVYKIKKGNENGNFRMETDPNTNEGLLYVIKPLDHEVSSNVKLEVMAMNEADLVGTKATWATVPVDLTVIDEDEGPEFSAPILSLRVKENVENGTVIGTYVATDPETKSSEGIKYYKMTDIGSWIDVDENTGSLTTLTTLDRESPLVIDSLYNITVKAVDASSKTGTGTVLIQIEDINDNAPVIPAKGMVLCEGGDTSSVLVEAVDSDADPFSGPFSFALPKGHDGKWRLTDVTATSVRLEPAQDLPTGVYSVPLRVEDLQGFGETQTVTVRICHCHGGECPARTSSVSLGAWAILAMLLGLALLLLLCLCCALACTMQREKIYIDDVSTGMLLKSNTEAPGEEVNSSIMVIPASAVDGSVKMGHMNGLATMSSSTLGKQNQVFQEGMAQSAGLQEVSMMDTQNIYSSARYGSGFYGSGKYSSAQYTGTMRSSHAEGYALHEHAGFSSLDTWRTNDLYLQKKLVFLAAEDEGRYADDQPLEFEYEGQGSPAGSVGCCSDQAQDESLEFVDTLGSKFKTLADVCTQE</sequence>
<dbReference type="GO" id="GO:0007043">
    <property type="term" value="P:cell-cell junction assembly"/>
    <property type="evidence" value="ECO:0007669"/>
    <property type="project" value="TreeGrafter"/>
</dbReference>
<keyword evidence="5" id="KW-0479">Metal-binding</keyword>
<keyword evidence="6" id="KW-0677">Repeat</keyword>
<comment type="caution">
    <text evidence="19">The sequence shown here is derived from an EMBL/GenBank/DDBJ whole genome shotgun (WGS) entry which is preliminary data.</text>
</comment>
<dbReference type="GO" id="GO:0005912">
    <property type="term" value="C:adherens junction"/>
    <property type="evidence" value="ECO:0007669"/>
    <property type="project" value="TreeGrafter"/>
</dbReference>
<feature type="chain" id="PRO_5040455965" description="Cadherin domain-containing protein" evidence="17">
    <location>
        <begin position="22"/>
        <end position="864"/>
    </location>
</feature>